<evidence type="ECO:0000313" key="2">
    <source>
        <dbReference type="EMBL" id="MST77123.1"/>
    </source>
</evidence>
<protein>
    <submittedName>
        <fullName evidence="2">BACON domain-containing protein</fullName>
    </submittedName>
</protein>
<feature type="domain" description="BACON" evidence="1">
    <location>
        <begin position="4"/>
        <end position="52"/>
    </location>
</feature>
<evidence type="ECO:0000259" key="1">
    <source>
        <dbReference type="Pfam" id="PF13004"/>
    </source>
</evidence>
<dbReference type="InterPro" id="IPR013783">
    <property type="entry name" value="Ig-like_fold"/>
</dbReference>
<gene>
    <name evidence="2" type="ORF">FYJ72_05365</name>
</gene>
<proteinExistence type="predicted"/>
<comment type="caution">
    <text evidence="2">The sequence shown here is derived from an EMBL/GenBank/DDBJ whole genome shotgun (WGS) entry which is preliminary data.</text>
</comment>
<dbReference type="Proteomes" id="UP000450161">
    <property type="component" value="Unassembled WGS sequence"/>
</dbReference>
<reference evidence="2 3" key="1">
    <citation type="submission" date="2019-08" db="EMBL/GenBank/DDBJ databases">
        <title>In-depth cultivation of the pig gut microbiome towards novel bacterial diversity and tailored functional studies.</title>
        <authorList>
            <person name="Wylensek D."/>
            <person name="Hitch T.C.A."/>
            <person name="Clavel T."/>
        </authorList>
    </citation>
    <scope>NUCLEOTIDE SEQUENCE [LARGE SCALE GENOMIC DNA]</scope>
    <source>
        <strain evidence="2 3">LKV-178-WT-2C</strain>
    </source>
</reference>
<dbReference type="InterPro" id="IPR024361">
    <property type="entry name" value="BACON"/>
</dbReference>
<name>A0A6I2TXH2_9BACT</name>
<organism evidence="2 3">
    <name type="scientific">Segatella copri</name>
    <dbReference type="NCBI Taxonomy" id="165179"/>
    <lineage>
        <taxon>Bacteria</taxon>
        <taxon>Pseudomonadati</taxon>
        <taxon>Bacteroidota</taxon>
        <taxon>Bacteroidia</taxon>
        <taxon>Bacteroidales</taxon>
        <taxon>Prevotellaceae</taxon>
        <taxon>Segatella</taxon>
    </lineage>
</organism>
<sequence>MTFSSASDWCKATALNDSTVQVSVDNNETNSGRSSLLTIKSGVDSVNVTVQQQGFYFQGDMGTAISLANGASREAFALNTNGKTLPTLLLSIMMKMEPMLSSKMMVHGLIT</sequence>
<accession>A0A6I2TXH2</accession>
<evidence type="ECO:0000313" key="3">
    <source>
        <dbReference type="Proteomes" id="UP000450161"/>
    </source>
</evidence>
<dbReference type="AlphaFoldDB" id="A0A6I2TXH2"/>
<dbReference type="Pfam" id="PF13004">
    <property type="entry name" value="BACON"/>
    <property type="match status" value="1"/>
</dbReference>
<dbReference type="Gene3D" id="2.60.40.10">
    <property type="entry name" value="Immunoglobulins"/>
    <property type="match status" value="1"/>
</dbReference>
<dbReference type="EMBL" id="VUNF01000007">
    <property type="protein sequence ID" value="MST77123.1"/>
    <property type="molecule type" value="Genomic_DNA"/>
</dbReference>
<dbReference type="RefSeq" id="WP_218483410.1">
    <property type="nucleotide sequence ID" value="NZ_JAHRGJ010000005.1"/>
</dbReference>